<reference evidence="1 2" key="1">
    <citation type="submission" date="2020-04" db="EMBL/GenBank/DDBJ databases">
        <title>Perkinsus olseni comparative genomics.</title>
        <authorList>
            <person name="Bogema D.R."/>
        </authorList>
    </citation>
    <scope>NUCLEOTIDE SEQUENCE [LARGE SCALE GENOMIC DNA]</scope>
    <source>
        <strain evidence="1 2">ATCC PRA-207</strain>
    </source>
</reference>
<dbReference type="AlphaFoldDB" id="A0A7J6RXP9"/>
<feature type="non-terminal residue" evidence="1">
    <location>
        <position position="1"/>
    </location>
</feature>
<protein>
    <submittedName>
        <fullName evidence="1">Uncharacterized protein</fullName>
    </submittedName>
</protein>
<feature type="non-terminal residue" evidence="1">
    <location>
        <position position="120"/>
    </location>
</feature>
<keyword evidence="2" id="KW-1185">Reference proteome</keyword>
<organism evidence="1 2">
    <name type="scientific">Perkinsus olseni</name>
    <name type="common">Perkinsus atlanticus</name>
    <dbReference type="NCBI Taxonomy" id="32597"/>
    <lineage>
        <taxon>Eukaryota</taxon>
        <taxon>Sar</taxon>
        <taxon>Alveolata</taxon>
        <taxon>Perkinsozoa</taxon>
        <taxon>Perkinsea</taxon>
        <taxon>Perkinsida</taxon>
        <taxon>Perkinsidae</taxon>
        <taxon>Perkinsus</taxon>
    </lineage>
</organism>
<dbReference type="EMBL" id="JABANO010022547">
    <property type="protein sequence ID" value="KAF4724982.1"/>
    <property type="molecule type" value="Genomic_DNA"/>
</dbReference>
<sequence length="120" mass="13748">QQFRCPIIKYQYTSDALKNAGSSKGRNRLPRLHVDWLGFPAVPSLKQADMNSFEWLVMNIPVLRTKFRSRYAGKDVINVLDMDSEALVYSPTLCTAGHVIRMLVVLTFYDALGFWDIDPH</sequence>
<name>A0A7J6RXP9_PEROL</name>
<gene>
    <name evidence="1" type="ORF">FOZ63_025059</name>
</gene>
<evidence type="ECO:0000313" key="1">
    <source>
        <dbReference type="EMBL" id="KAF4724982.1"/>
    </source>
</evidence>
<evidence type="ECO:0000313" key="2">
    <source>
        <dbReference type="Proteomes" id="UP000553632"/>
    </source>
</evidence>
<proteinExistence type="predicted"/>
<dbReference type="Proteomes" id="UP000553632">
    <property type="component" value="Unassembled WGS sequence"/>
</dbReference>
<accession>A0A7J6RXP9</accession>
<comment type="caution">
    <text evidence="1">The sequence shown here is derived from an EMBL/GenBank/DDBJ whole genome shotgun (WGS) entry which is preliminary data.</text>
</comment>